<dbReference type="EC" id="2.3.1.-" evidence="7"/>
<dbReference type="InterPro" id="IPR020617">
    <property type="entry name" value="Thiolase_C"/>
</dbReference>
<evidence type="ECO:0000313" key="7">
    <source>
        <dbReference type="EMBL" id="CUK26681.1"/>
    </source>
</evidence>
<keyword evidence="8" id="KW-1185">Reference proteome</keyword>
<comment type="similarity">
    <text evidence="1 4">Belongs to the thiolase-like superfamily. Thiolase family.</text>
</comment>
<sequence length="366" mass="38035">MSHIIAAKRSAVVPRNGAFAQLLPHQIAAPVIQDAIQEASLTPDRVGELILSNALGAGGNQARIAALAAGLPERVGGLSIDRQCAGGLDALILADAMIRSGLHDVVIAGGVESYSRRPLRMHQFSDGRDPEPYDQAPFTPWPDRDPDMATAADTLAQKLGITRDAQDRWAQDSHSKAMSHRADLQHELTVVSDTINDTFTRNLTPRHCEKAKTVAGSITAANMAVAADGAAFVVMVSDRIAKQLARPSLRFSAGVSLGADPEQPGLAPVPAINALCQQTGHGPQSFDHIEIMEAFAVQAIACVQGARLDPSKVNQKGGALARGHPIGASGAILAVRLFHDLSASGQSGLAAIAAAGGLGSAVILEA</sequence>
<dbReference type="EMBL" id="CYUE01000020">
    <property type="protein sequence ID" value="CUK26681.1"/>
    <property type="molecule type" value="Genomic_DNA"/>
</dbReference>
<dbReference type="Gene3D" id="3.40.47.10">
    <property type="match status" value="2"/>
</dbReference>
<evidence type="ECO:0000259" key="5">
    <source>
        <dbReference type="Pfam" id="PF00108"/>
    </source>
</evidence>
<dbReference type="PIRSF" id="PIRSF000429">
    <property type="entry name" value="Ac-CoA_Ac_transf"/>
    <property type="match status" value="1"/>
</dbReference>
<dbReference type="AlphaFoldDB" id="A0A0P1ISY9"/>
<dbReference type="RefSeq" id="WP_058315545.1">
    <property type="nucleotide sequence ID" value="NZ_CYTO01000009.1"/>
</dbReference>
<evidence type="ECO:0000256" key="2">
    <source>
        <dbReference type="ARBA" id="ARBA00022679"/>
    </source>
</evidence>
<evidence type="ECO:0000256" key="4">
    <source>
        <dbReference type="RuleBase" id="RU003557"/>
    </source>
</evidence>
<accession>A0A0P1ISY9</accession>
<dbReference type="STRING" id="1715691.TA5113_01326"/>
<proteinExistence type="inferred from homology"/>
<dbReference type="InterPro" id="IPR016039">
    <property type="entry name" value="Thiolase-like"/>
</dbReference>
<keyword evidence="2 4" id="KW-0808">Transferase</keyword>
<organism evidence="7 8">
    <name type="scientific">Cognatishimia activa</name>
    <dbReference type="NCBI Taxonomy" id="1715691"/>
    <lineage>
        <taxon>Bacteria</taxon>
        <taxon>Pseudomonadati</taxon>
        <taxon>Pseudomonadota</taxon>
        <taxon>Alphaproteobacteria</taxon>
        <taxon>Rhodobacterales</taxon>
        <taxon>Paracoccaceae</taxon>
        <taxon>Cognatishimia</taxon>
    </lineage>
</organism>
<dbReference type="CDD" id="cd00751">
    <property type="entry name" value="thiolase"/>
    <property type="match status" value="1"/>
</dbReference>
<feature type="domain" description="Thiolase C-terminal" evidence="6">
    <location>
        <begin position="253"/>
        <end position="365"/>
    </location>
</feature>
<evidence type="ECO:0000313" key="8">
    <source>
        <dbReference type="Proteomes" id="UP000051184"/>
    </source>
</evidence>
<dbReference type="Pfam" id="PF00108">
    <property type="entry name" value="Thiolase_N"/>
    <property type="match status" value="1"/>
</dbReference>
<dbReference type="InterPro" id="IPR020616">
    <property type="entry name" value="Thiolase_N"/>
</dbReference>
<dbReference type="OrthoDB" id="7838428at2"/>
<dbReference type="InterPro" id="IPR020613">
    <property type="entry name" value="Thiolase_CS"/>
</dbReference>
<evidence type="ECO:0000256" key="3">
    <source>
        <dbReference type="ARBA" id="ARBA00023315"/>
    </source>
</evidence>
<dbReference type="PROSITE" id="PS00737">
    <property type="entry name" value="THIOLASE_2"/>
    <property type="match status" value="1"/>
</dbReference>
<evidence type="ECO:0000256" key="1">
    <source>
        <dbReference type="ARBA" id="ARBA00010982"/>
    </source>
</evidence>
<dbReference type="InterPro" id="IPR002155">
    <property type="entry name" value="Thiolase"/>
</dbReference>
<dbReference type="SUPFAM" id="SSF53901">
    <property type="entry name" value="Thiolase-like"/>
    <property type="match status" value="2"/>
</dbReference>
<feature type="domain" description="Thiolase N-terminal" evidence="5">
    <location>
        <begin position="4"/>
        <end position="237"/>
    </location>
</feature>
<evidence type="ECO:0000259" key="6">
    <source>
        <dbReference type="Pfam" id="PF02803"/>
    </source>
</evidence>
<dbReference type="GO" id="GO:0003988">
    <property type="term" value="F:acetyl-CoA C-acyltransferase activity"/>
    <property type="evidence" value="ECO:0007669"/>
    <property type="project" value="UniProtKB-ARBA"/>
</dbReference>
<dbReference type="PANTHER" id="PTHR18919:SF107">
    <property type="entry name" value="ACETYL-COA ACETYLTRANSFERASE, CYTOSOLIC"/>
    <property type="match status" value="1"/>
</dbReference>
<gene>
    <name evidence="7" type="primary">yhfS</name>
    <name evidence="7" type="ORF">TA5114_02497</name>
</gene>
<dbReference type="Proteomes" id="UP000051184">
    <property type="component" value="Unassembled WGS sequence"/>
</dbReference>
<dbReference type="Pfam" id="PF02803">
    <property type="entry name" value="Thiolase_C"/>
    <property type="match status" value="1"/>
</dbReference>
<protein>
    <submittedName>
        <fullName evidence="7">Putative acetyl-CoA C-acetyltransferase YhfS</fullName>
        <ecNumber evidence="7">2.3.1.-</ecNumber>
    </submittedName>
</protein>
<dbReference type="PANTHER" id="PTHR18919">
    <property type="entry name" value="ACETYL-COA C-ACYLTRANSFERASE"/>
    <property type="match status" value="1"/>
</dbReference>
<dbReference type="NCBIfam" id="TIGR01930">
    <property type="entry name" value="AcCoA-C-Actrans"/>
    <property type="match status" value="1"/>
</dbReference>
<name>A0A0P1ISY9_9RHOB</name>
<keyword evidence="3 4" id="KW-0012">Acyltransferase</keyword>
<reference evidence="8" key="1">
    <citation type="submission" date="2015-09" db="EMBL/GenBank/DDBJ databases">
        <authorList>
            <person name="Rodrigo-Torres Lidia"/>
            <person name="Arahal R.David."/>
        </authorList>
    </citation>
    <scope>NUCLEOTIDE SEQUENCE [LARGE SCALE GENOMIC DNA]</scope>
    <source>
        <strain evidence="8">CECT 5114</strain>
    </source>
</reference>